<dbReference type="PROSITE" id="PS51093">
    <property type="entry name" value="PTS_EIIA_TYPE_1"/>
    <property type="match status" value="1"/>
</dbReference>
<keyword evidence="7 12" id="KW-0812">Transmembrane</keyword>
<feature type="transmembrane region" description="Helical" evidence="12">
    <location>
        <begin position="173"/>
        <end position="194"/>
    </location>
</feature>
<dbReference type="STRING" id="1027249.SAMN05216179_2680"/>
<feature type="transmembrane region" description="Helical" evidence="12">
    <location>
        <begin position="298"/>
        <end position="324"/>
    </location>
</feature>
<dbReference type="SUPFAM" id="SSF55604">
    <property type="entry name" value="Glucose permease domain IIB"/>
    <property type="match status" value="1"/>
</dbReference>
<comment type="subcellular location">
    <subcellularLocation>
        <location evidence="1">Cell membrane</location>
        <topology evidence="1">Multi-pass membrane protein</topology>
    </subcellularLocation>
</comment>
<dbReference type="SUPFAM" id="SSF51261">
    <property type="entry name" value="Duplicated hybrid motif"/>
    <property type="match status" value="1"/>
</dbReference>
<dbReference type="GO" id="GO:0090589">
    <property type="term" value="F:protein-phosphocysteine-trehalose phosphotransferase system transporter activity"/>
    <property type="evidence" value="ECO:0007669"/>
    <property type="project" value="TreeGrafter"/>
</dbReference>
<reference evidence="16 17" key="1">
    <citation type="submission" date="2016-11" db="EMBL/GenBank/DDBJ databases">
        <authorList>
            <person name="Jaros S."/>
            <person name="Januszkiewicz K."/>
            <person name="Wedrychowicz H."/>
        </authorList>
    </citation>
    <scope>NUCLEOTIDE SEQUENCE [LARGE SCALE GENOMIC DNA]</scope>
    <source>
        <strain evidence="16 17">CGMCC 1.10681</strain>
    </source>
</reference>
<dbReference type="InterPro" id="IPR011297">
    <property type="entry name" value="PTS_IIABC_b_glu"/>
</dbReference>
<dbReference type="NCBIfam" id="TIGR01995">
    <property type="entry name" value="PTS-II-ABC-beta"/>
    <property type="match status" value="1"/>
</dbReference>
<feature type="domain" description="PTS EIIA type-1" evidence="13">
    <location>
        <begin position="511"/>
        <end position="615"/>
    </location>
</feature>
<feature type="transmembrane region" description="Helical" evidence="12">
    <location>
        <begin position="101"/>
        <end position="122"/>
    </location>
</feature>
<dbReference type="InterPro" id="IPR013013">
    <property type="entry name" value="PTS_EIIC_1"/>
</dbReference>
<dbReference type="PANTHER" id="PTHR30175">
    <property type="entry name" value="PHOSPHOTRANSFERASE SYSTEM TRANSPORT PROTEIN"/>
    <property type="match status" value="1"/>
</dbReference>
<feature type="transmembrane region" description="Helical" evidence="12">
    <location>
        <begin position="142"/>
        <end position="161"/>
    </location>
</feature>
<evidence type="ECO:0000313" key="17">
    <source>
        <dbReference type="Proteomes" id="UP000184184"/>
    </source>
</evidence>
<evidence type="ECO:0000256" key="2">
    <source>
        <dbReference type="ARBA" id="ARBA00022448"/>
    </source>
</evidence>
<dbReference type="InterPro" id="IPR003352">
    <property type="entry name" value="PTS_EIIC"/>
</dbReference>
<dbReference type="Pfam" id="PF02378">
    <property type="entry name" value="PTS_EIIC"/>
    <property type="match status" value="1"/>
</dbReference>
<feature type="domain" description="PTS EIIB type-1" evidence="14">
    <location>
        <begin position="4"/>
        <end position="86"/>
    </location>
</feature>
<dbReference type="Proteomes" id="UP000184184">
    <property type="component" value="Unassembled WGS sequence"/>
</dbReference>
<dbReference type="GO" id="GO:0016301">
    <property type="term" value="F:kinase activity"/>
    <property type="evidence" value="ECO:0007669"/>
    <property type="project" value="UniProtKB-KW"/>
</dbReference>
<dbReference type="PANTHER" id="PTHR30175:SF1">
    <property type="entry name" value="PTS SYSTEM ARBUTIN-, CELLOBIOSE-, AND SALICIN-SPECIFIC EIIBC COMPONENT-RELATED"/>
    <property type="match status" value="1"/>
</dbReference>
<dbReference type="FunFam" id="3.30.1360.60:FF:000001">
    <property type="entry name" value="PTS system glucose-specific IIBC component PtsG"/>
    <property type="match status" value="1"/>
</dbReference>
<gene>
    <name evidence="16" type="ORF">SAMN05216179_2680</name>
</gene>
<dbReference type="PROSITE" id="PS51098">
    <property type="entry name" value="PTS_EIIB_TYPE_1"/>
    <property type="match status" value="1"/>
</dbReference>
<evidence type="ECO:0000256" key="6">
    <source>
        <dbReference type="ARBA" id="ARBA00022683"/>
    </source>
</evidence>
<dbReference type="GO" id="GO:0015771">
    <property type="term" value="P:trehalose transport"/>
    <property type="evidence" value="ECO:0007669"/>
    <property type="project" value="TreeGrafter"/>
</dbReference>
<keyword evidence="6" id="KW-0598">Phosphotransferase system</keyword>
<feature type="transmembrane region" description="Helical" evidence="12">
    <location>
        <begin position="336"/>
        <end position="356"/>
    </location>
</feature>
<evidence type="ECO:0000256" key="9">
    <source>
        <dbReference type="ARBA" id="ARBA00022989"/>
    </source>
</evidence>
<evidence type="ECO:0000256" key="4">
    <source>
        <dbReference type="ARBA" id="ARBA00022597"/>
    </source>
</evidence>
<dbReference type="PROSITE" id="PS51103">
    <property type="entry name" value="PTS_EIIC_TYPE_1"/>
    <property type="match status" value="1"/>
</dbReference>
<evidence type="ECO:0000256" key="1">
    <source>
        <dbReference type="ARBA" id="ARBA00004651"/>
    </source>
</evidence>
<dbReference type="GO" id="GO:0005886">
    <property type="term" value="C:plasma membrane"/>
    <property type="evidence" value="ECO:0007669"/>
    <property type="project" value="UniProtKB-SubCell"/>
</dbReference>
<dbReference type="Gene3D" id="3.30.1360.60">
    <property type="entry name" value="Glucose permease domain IIB"/>
    <property type="match status" value="1"/>
</dbReference>
<dbReference type="AlphaFoldDB" id="A0A1M7Q042"/>
<evidence type="ECO:0000259" key="14">
    <source>
        <dbReference type="PROSITE" id="PS51098"/>
    </source>
</evidence>
<sequence length="641" mass="68662">MKYQQLAKDIIQHVGGKENVNSVVHCITRLRFKLKDESKANTEALNNMDDVVTVRKSGGQYQVVIGNHVADVYKAVAAEGGFEAKGEVDPDEEKGNLLNRFIDMISGIFTPILSVLVASGVLKGFNALFVALGLLEETDGTYQILNAIGDGLFYFLPIILGYSAMKKFGGTPFLGMVIAMALVYPDLEGIPASGDPLYTLFAGTMFESPVYIEFLGIPVILMTYSMSVIPIIVATFFAAKIETAFAKIVPNVLKMFLVPLLTMIIIIPLTFIIIGPIATWASQLLGSASVGIYELSPIIAGIFIGGFWLVFVMFGLHWGLVPVALNNFATLGQDPILVLIFAHSFALAGALTAVIIKTKNQKTKALTPPAIVSAIFGVTEPGMYGVALPLKWPFIFTVISSAVGGAILGAFGTLGYEMAGLGVFQMPSFIHPEEGLNLSFFASIIAMIVAGVLAFVLTYFFGGISKAEAATATSEGSTKQEPQSNKEIEVKSEILTSPLTGKIKKLEDIEDTAFASGALGKGIAIEPTEGKLVSPVSGTVSALFPTKHAIGITSDNGAEILIHVGLDTVQLDGKYFETSLQQGDRVEKGQELLTFEIDNIEKAGFKITTPVVVTNHDQYQLKVIDHSNVTPESKVLELTTK</sequence>
<dbReference type="InterPro" id="IPR036878">
    <property type="entry name" value="Glu_permease_IIB"/>
</dbReference>
<name>A0A1M7Q042_9BACI</name>
<organism evidence="16 17">
    <name type="scientific">Gracilibacillus kekensis</name>
    <dbReference type="NCBI Taxonomy" id="1027249"/>
    <lineage>
        <taxon>Bacteria</taxon>
        <taxon>Bacillati</taxon>
        <taxon>Bacillota</taxon>
        <taxon>Bacilli</taxon>
        <taxon>Bacillales</taxon>
        <taxon>Bacillaceae</taxon>
        <taxon>Gracilibacillus</taxon>
    </lineage>
</organism>
<feature type="domain" description="PTS EIIC type-1" evidence="15">
    <location>
        <begin position="103"/>
        <end position="477"/>
    </location>
</feature>
<keyword evidence="3" id="KW-1003">Cell membrane</keyword>
<keyword evidence="4" id="KW-0762">Sugar transport</keyword>
<keyword evidence="9 12" id="KW-1133">Transmembrane helix</keyword>
<keyword evidence="8" id="KW-0418">Kinase</keyword>
<dbReference type="InterPro" id="IPR001996">
    <property type="entry name" value="PTS_IIB_1"/>
</dbReference>
<evidence type="ECO:0000313" key="16">
    <source>
        <dbReference type="EMBL" id="SHN23458.1"/>
    </source>
</evidence>
<proteinExistence type="predicted"/>
<dbReference type="Pfam" id="PF00367">
    <property type="entry name" value="PTS_EIIB"/>
    <property type="match status" value="1"/>
</dbReference>
<feature type="transmembrane region" description="Helical" evidence="12">
    <location>
        <begin position="436"/>
        <end position="461"/>
    </location>
</feature>
<dbReference type="PROSITE" id="PS00371">
    <property type="entry name" value="PTS_EIIA_TYPE_1_HIS"/>
    <property type="match status" value="1"/>
</dbReference>
<evidence type="ECO:0000256" key="11">
    <source>
        <dbReference type="PROSITE-ProRule" id="PRU00421"/>
    </source>
</evidence>
<dbReference type="RefSeq" id="WP_073202349.1">
    <property type="nucleotide sequence ID" value="NZ_FRCZ01000005.1"/>
</dbReference>
<evidence type="ECO:0000256" key="10">
    <source>
        <dbReference type="ARBA" id="ARBA00023136"/>
    </source>
</evidence>
<dbReference type="EMBL" id="FRCZ01000005">
    <property type="protein sequence ID" value="SHN23458.1"/>
    <property type="molecule type" value="Genomic_DNA"/>
</dbReference>
<keyword evidence="2" id="KW-0813">Transport</keyword>
<feature type="active site" description="Phosphocysteine intermediate; for EIIB activity" evidence="11">
    <location>
        <position position="26"/>
    </location>
</feature>
<evidence type="ECO:0000259" key="15">
    <source>
        <dbReference type="PROSITE" id="PS51103"/>
    </source>
</evidence>
<dbReference type="GO" id="GO:0008982">
    <property type="term" value="F:protein-N(PI)-phosphohistidine-sugar phosphotransferase activity"/>
    <property type="evidence" value="ECO:0007669"/>
    <property type="project" value="InterPro"/>
</dbReference>
<dbReference type="InterPro" id="IPR050558">
    <property type="entry name" value="PTS_Sugar-Specific_Components"/>
</dbReference>
<dbReference type="InterPro" id="IPR001127">
    <property type="entry name" value="PTS_EIIA_1_perm"/>
</dbReference>
<keyword evidence="10 12" id="KW-0472">Membrane</keyword>
<evidence type="ECO:0000259" key="13">
    <source>
        <dbReference type="PROSITE" id="PS51093"/>
    </source>
</evidence>
<dbReference type="OrthoDB" id="9769191at2"/>
<dbReference type="CDD" id="cd00212">
    <property type="entry name" value="PTS_IIB_glc"/>
    <property type="match status" value="1"/>
</dbReference>
<dbReference type="PROSITE" id="PS01035">
    <property type="entry name" value="PTS_EIIB_TYPE_1_CYS"/>
    <property type="match status" value="1"/>
</dbReference>
<dbReference type="Gene3D" id="2.70.70.10">
    <property type="entry name" value="Glucose Permease (Domain IIA)"/>
    <property type="match status" value="1"/>
</dbReference>
<keyword evidence="17" id="KW-1185">Reference proteome</keyword>
<feature type="transmembrane region" description="Helical" evidence="12">
    <location>
        <begin position="394"/>
        <end position="416"/>
    </location>
</feature>
<accession>A0A1M7Q042</accession>
<dbReference type="Pfam" id="PF00358">
    <property type="entry name" value="PTS_EIIA_1"/>
    <property type="match status" value="1"/>
</dbReference>
<dbReference type="GO" id="GO:0009401">
    <property type="term" value="P:phosphoenolpyruvate-dependent sugar phosphotransferase system"/>
    <property type="evidence" value="ECO:0007669"/>
    <property type="project" value="UniProtKB-KW"/>
</dbReference>
<dbReference type="InterPro" id="IPR018113">
    <property type="entry name" value="PTrfase_EIIB_Cys"/>
</dbReference>
<dbReference type="InterPro" id="IPR011055">
    <property type="entry name" value="Dup_hybrid_motif"/>
</dbReference>
<evidence type="ECO:0000256" key="7">
    <source>
        <dbReference type="ARBA" id="ARBA00022692"/>
    </source>
</evidence>
<feature type="transmembrane region" description="Helical" evidence="12">
    <location>
        <begin position="214"/>
        <end position="239"/>
    </location>
</feature>
<evidence type="ECO:0000256" key="8">
    <source>
        <dbReference type="ARBA" id="ARBA00022777"/>
    </source>
</evidence>
<dbReference type="FunFam" id="2.70.70.10:FF:000001">
    <property type="entry name" value="PTS system glucose-specific IIA component"/>
    <property type="match status" value="1"/>
</dbReference>
<evidence type="ECO:0000256" key="3">
    <source>
        <dbReference type="ARBA" id="ARBA00022475"/>
    </source>
</evidence>
<feature type="transmembrane region" description="Helical" evidence="12">
    <location>
        <begin position="251"/>
        <end position="278"/>
    </location>
</feature>
<dbReference type="NCBIfam" id="TIGR00830">
    <property type="entry name" value="PTBA"/>
    <property type="match status" value="1"/>
</dbReference>
<feature type="transmembrane region" description="Helical" evidence="12">
    <location>
        <begin position="368"/>
        <end position="387"/>
    </location>
</feature>
<protein>
    <submittedName>
        <fullName evidence="16">PTS system beta-glucoside-specific IIA component, Glc family /PTS system beta-glucoside-specific IIB component, Glc family /PTS system beta-glucoside-specific IIC component, Glc family</fullName>
    </submittedName>
</protein>
<keyword evidence="5" id="KW-0808">Transferase</keyword>
<evidence type="ECO:0000256" key="5">
    <source>
        <dbReference type="ARBA" id="ARBA00022679"/>
    </source>
</evidence>
<evidence type="ECO:0000256" key="12">
    <source>
        <dbReference type="SAM" id="Phobius"/>
    </source>
</evidence>